<reference evidence="1" key="1">
    <citation type="submission" date="2021-06" db="EMBL/GenBank/DDBJ databases">
        <authorList>
            <person name="Kallberg Y."/>
            <person name="Tangrot J."/>
            <person name="Rosling A."/>
        </authorList>
    </citation>
    <scope>NUCLEOTIDE SEQUENCE</scope>
    <source>
        <strain evidence="1">MA461A</strain>
    </source>
</reference>
<proteinExistence type="predicted"/>
<name>A0ACA9SNK7_9GLOM</name>
<comment type="caution">
    <text evidence="1">The sequence shown here is derived from an EMBL/GenBank/DDBJ whole genome shotgun (WGS) entry which is preliminary data.</text>
</comment>
<protein>
    <submittedName>
        <fullName evidence="1">6995_t:CDS:1</fullName>
    </submittedName>
</protein>
<keyword evidence="2" id="KW-1185">Reference proteome</keyword>
<gene>
    <name evidence="1" type="ORF">RPERSI_LOCUS33442</name>
</gene>
<evidence type="ECO:0000313" key="2">
    <source>
        <dbReference type="Proteomes" id="UP000789920"/>
    </source>
</evidence>
<feature type="non-terminal residue" evidence="1">
    <location>
        <position position="1"/>
    </location>
</feature>
<feature type="non-terminal residue" evidence="1">
    <location>
        <position position="58"/>
    </location>
</feature>
<dbReference type="Proteomes" id="UP000789920">
    <property type="component" value="Unassembled WGS sequence"/>
</dbReference>
<dbReference type="EMBL" id="CAJVQC010144745">
    <property type="protein sequence ID" value="CAG8844964.1"/>
    <property type="molecule type" value="Genomic_DNA"/>
</dbReference>
<evidence type="ECO:0000313" key="1">
    <source>
        <dbReference type="EMBL" id="CAG8844964.1"/>
    </source>
</evidence>
<sequence>NRMNVKISDHYLKLTLIKHITVEYSVEYSGIYSFSVNGDNTFTHELPNLNYMRVKTYQ</sequence>
<organism evidence="1 2">
    <name type="scientific">Racocetra persica</name>
    <dbReference type="NCBI Taxonomy" id="160502"/>
    <lineage>
        <taxon>Eukaryota</taxon>
        <taxon>Fungi</taxon>
        <taxon>Fungi incertae sedis</taxon>
        <taxon>Mucoromycota</taxon>
        <taxon>Glomeromycotina</taxon>
        <taxon>Glomeromycetes</taxon>
        <taxon>Diversisporales</taxon>
        <taxon>Gigasporaceae</taxon>
        <taxon>Racocetra</taxon>
    </lineage>
</organism>
<accession>A0ACA9SNK7</accession>